<dbReference type="AlphaFoldDB" id="A0A4R3TDL2"/>
<dbReference type="Proteomes" id="UP000295773">
    <property type="component" value="Unassembled WGS sequence"/>
</dbReference>
<sequence length="137" mass="15860">MFAEELIKEKNPAVIRIGKYLEERAKSDPSFEKILHKENKSLNECFQYIINEAKKQAKSNCACIDDDTVFGWAVHYYDEDDIKIKTTNITKVISHEQEQPKIIKTQPSDTPKLSKKEKVTNTRKKKTDPVEGQISLF</sequence>
<keyword evidence="3" id="KW-1185">Reference proteome</keyword>
<dbReference type="RefSeq" id="WP_132224669.1">
    <property type="nucleotide sequence ID" value="NZ_JANKBG010000009.1"/>
</dbReference>
<gene>
    <name evidence="2" type="ORF">EDD61_10925</name>
</gene>
<feature type="region of interest" description="Disordered" evidence="1">
    <location>
        <begin position="98"/>
        <end position="137"/>
    </location>
</feature>
<name>A0A4R3TDL2_9FIRM</name>
<dbReference type="InterPro" id="IPR025624">
    <property type="entry name" value="PcfK"/>
</dbReference>
<protein>
    <submittedName>
        <fullName evidence="2">PcfK-like protein</fullName>
    </submittedName>
</protein>
<comment type="caution">
    <text evidence="2">The sequence shown here is derived from an EMBL/GenBank/DDBJ whole genome shotgun (WGS) entry which is preliminary data.</text>
</comment>
<evidence type="ECO:0000313" key="3">
    <source>
        <dbReference type="Proteomes" id="UP000295773"/>
    </source>
</evidence>
<organism evidence="2 3">
    <name type="scientific">Longicatena caecimuris</name>
    <dbReference type="NCBI Taxonomy" id="1796635"/>
    <lineage>
        <taxon>Bacteria</taxon>
        <taxon>Bacillati</taxon>
        <taxon>Bacillota</taxon>
        <taxon>Erysipelotrichia</taxon>
        <taxon>Erysipelotrichales</taxon>
        <taxon>Erysipelotrichaceae</taxon>
        <taxon>Longicatena</taxon>
    </lineage>
</organism>
<accession>A0A4R3TDL2</accession>
<reference evidence="2 3" key="1">
    <citation type="submission" date="2019-03" db="EMBL/GenBank/DDBJ databases">
        <title>Genomic Encyclopedia of Type Strains, Phase IV (KMG-IV): sequencing the most valuable type-strain genomes for metagenomic binning, comparative biology and taxonomic classification.</title>
        <authorList>
            <person name="Goeker M."/>
        </authorList>
    </citation>
    <scope>NUCLEOTIDE SEQUENCE [LARGE SCALE GENOMIC DNA]</scope>
    <source>
        <strain evidence="2 3">DSM 29481</strain>
    </source>
</reference>
<evidence type="ECO:0000313" key="2">
    <source>
        <dbReference type="EMBL" id="TCU59988.1"/>
    </source>
</evidence>
<dbReference type="EMBL" id="SMBP01000009">
    <property type="protein sequence ID" value="TCU59988.1"/>
    <property type="molecule type" value="Genomic_DNA"/>
</dbReference>
<evidence type="ECO:0000256" key="1">
    <source>
        <dbReference type="SAM" id="MobiDB-lite"/>
    </source>
</evidence>
<proteinExistence type="predicted"/>
<dbReference type="Pfam" id="PF14058">
    <property type="entry name" value="PcfK"/>
    <property type="match status" value="1"/>
</dbReference>